<reference evidence="11" key="1">
    <citation type="submission" date="2025-08" db="UniProtKB">
        <authorList>
            <consortium name="RefSeq"/>
        </authorList>
    </citation>
    <scope>IDENTIFICATION</scope>
</reference>
<evidence type="ECO:0000256" key="8">
    <source>
        <dbReference type="SAM" id="Phobius"/>
    </source>
</evidence>
<dbReference type="AlphaFoldDB" id="A0A9W2ZPH7"/>
<dbReference type="OMA" id="NIQICEC"/>
<dbReference type="GO" id="GO:0005324">
    <property type="term" value="F:long-chain fatty acid transmembrane transporter activity"/>
    <property type="evidence" value="ECO:0007669"/>
    <property type="project" value="TreeGrafter"/>
</dbReference>
<keyword evidence="3" id="KW-0443">Lipid metabolism</keyword>
<dbReference type="GeneID" id="106074729"/>
<dbReference type="Proteomes" id="UP001165740">
    <property type="component" value="Chromosome 1"/>
</dbReference>
<evidence type="ECO:0000256" key="2">
    <source>
        <dbReference type="ARBA" id="ARBA00022598"/>
    </source>
</evidence>
<sequence length="620" mass="70444">MFPSFGIIGATAIFIFFLLVYLGGTFFRDFYTIYIGAKTARAIRRSVRKRMFLIDHFERQVTYRQNHPLVIFKEETYTYQDVDKMANKVGHALVKLGVGAGDIVALVMTNEPAFIWLYLGILKIGARISLVNHHLKCDSLRHSIVCSGPKLIILGKGYDEDLPKRVHNLESKLTTPTYVYNPHNEQLFPCLDIYMKEAPESRVNPALRSRVQLSDPAAYILTSGTTGLPKPAIITHRKALECSHMYGPVGFSKHEVMYLTLPLYHASSVNLALHNVINVGATLVLREKFSVSHFWSDCCKYDVTSFQYIGEMLRYLVNQPTDPNENRHSVTKAIGNGLRQDIWTKFRRRFQIRHIYEFYGSTELPASCSNLFNVPGSVGRLSPLIRYFTNLILVRIDPNTNEPFRNQLGRCELIKTGEFGILLARLTDKVTFDGYLGPASDTSCRIIKDVLEVGDFYVKTDDVFTLDSHYNLYFKDRIGDSFRWKGENVSTAEVSNVMNAADFILDTNVFGVEIPGCEGKAGMAAINIKDNEDLDGSKISELGHLCREKLPGYARPRFLRVQQQMSLTSTFKQQKTDLVKDGFNPSTVREPLYYLDRSTDEYKPLADEIYQEIINGQLAM</sequence>
<keyword evidence="10" id="KW-1185">Reference proteome</keyword>
<dbReference type="PANTHER" id="PTHR43107">
    <property type="entry name" value="LONG-CHAIN FATTY ACID TRANSPORT PROTEIN"/>
    <property type="match status" value="1"/>
</dbReference>
<dbReference type="RefSeq" id="XP_055876872.1">
    <property type="nucleotide sequence ID" value="XM_056020897.1"/>
</dbReference>
<keyword evidence="8" id="KW-1133">Transmembrane helix</keyword>
<evidence type="ECO:0000256" key="1">
    <source>
        <dbReference type="ARBA" id="ARBA00006432"/>
    </source>
</evidence>
<comment type="catalytic activity">
    <reaction evidence="7">
        <text>tetracosanoate + ATP + CoA = tetracosanoyl-CoA + AMP + diphosphate</text>
        <dbReference type="Rhea" id="RHEA:33639"/>
        <dbReference type="ChEBI" id="CHEBI:30616"/>
        <dbReference type="ChEBI" id="CHEBI:31014"/>
        <dbReference type="ChEBI" id="CHEBI:33019"/>
        <dbReference type="ChEBI" id="CHEBI:57287"/>
        <dbReference type="ChEBI" id="CHEBI:65052"/>
        <dbReference type="ChEBI" id="CHEBI:456215"/>
    </reaction>
    <physiologicalReaction direction="left-to-right" evidence="7">
        <dbReference type="Rhea" id="RHEA:33640"/>
    </physiologicalReaction>
</comment>
<evidence type="ECO:0000256" key="6">
    <source>
        <dbReference type="ARBA" id="ARBA00041297"/>
    </source>
</evidence>
<evidence type="ECO:0000256" key="3">
    <source>
        <dbReference type="ARBA" id="ARBA00022832"/>
    </source>
</evidence>
<accession>A0A9W2ZPH7</accession>
<dbReference type="GO" id="GO:0005886">
    <property type="term" value="C:plasma membrane"/>
    <property type="evidence" value="ECO:0007669"/>
    <property type="project" value="TreeGrafter"/>
</dbReference>
<dbReference type="PANTHER" id="PTHR43107:SF22">
    <property type="entry name" value="VERY LONG-CHAIN ACYL-COA SYNTHETASE"/>
    <property type="match status" value="1"/>
</dbReference>
<evidence type="ECO:0000256" key="4">
    <source>
        <dbReference type="ARBA" id="ARBA00026121"/>
    </source>
</evidence>
<feature type="domain" description="AMP-dependent synthetase/ligase" evidence="9">
    <location>
        <begin position="57"/>
        <end position="383"/>
    </location>
</feature>
<dbReference type="GO" id="GO:0044539">
    <property type="term" value="P:long-chain fatty acid import into cell"/>
    <property type="evidence" value="ECO:0007669"/>
    <property type="project" value="TreeGrafter"/>
</dbReference>
<name>A0A9W2ZPH7_BIOGL</name>
<dbReference type="PROSITE" id="PS00455">
    <property type="entry name" value="AMP_BINDING"/>
    <property type="match status" value="1"/>
</dbReference>
<dbReference type="InterPro" id="IPR042099">
    <property type="entry name" value="ANL_N_sf"/>
</dbReference>
<keyword evidence="8" id="KW-0812">Transmembrane</keyword>
<dbReference type="SUPFAM" id="SSF56801">
    <property type="entry name" value="Acetyl-CoA synthetase-like"/>
    <property type="match status" value="1"/>
</dbReference>
<keyword evidence="3" id="KW-0276">Fatty acid metabolism</keyword>
<evidence type="ECO:0000313" key="10">
    <source>
        <dbReference type="Proteomes" id="UP001165740"/>
    </source>
</evidence>
<dbReference type="InterPro" id="IPR045851">
    <property type="entry name" value="AMP-bd_C_sf"/>
</dbReference>
<comment type="catalytic activity">
    <reaction evidence="5">
        <text>a very long-chain fatty acid + ATP + CoA = a very long-chain fatty acyl-CoA + AMP + diphosphate</text>
        <dbReference type="Rhea" id="RHEA:54536"/>
        <dbReference type="ChEBI" id="CHEBI:30616"/>
        <dbReference type="ChEBI" id="CHEBI:33019"/>
        <dbReference type="ChEBI" id="CHEBI:57287"/>
        <dbReference type="ChEBI" id="CHEBI:58950"/>
        <dbReference type="ChEBI" id="CHEBI:138261"/>
        <dbReference type="ChEBI" id="CHEBI:456215"/>
    </reaction>
    <physiologicalReaction direction="left-to-right" evidence="5">
        <dbReference type="Rhea" id="RHEA:54537"/>
    </physiologicalReaction>
</comment>
<organism evidence="10 11">
    <name type="scientific">Biomphalaria glabrata</name>
    <name type="common">Bloodfluke planorb</name>
    <name type="synonym">Freshwater snail</name>
    <dbReference type="NCBI Taxonomy" id="6526"/>
    <lineage>
        <taxon>Eukaryota</taxon>
        <taxon>Metazoa</taxon>
        <taxon>Spiralia</taxon>
        <taxon>Lophotrochozoa</taxon>
        <taxon>Mollusca</taxon>
        <taxon>Gastropoda</taxon>
        <taxon>Heterobranchia</taxon>
        <taxon>Euthyneura</taxon>
        <taxon>Panpulmonata</taxon>
        <taxon>Hygrophila</taxon>
        <taxon>Lymnaeoidea</taxon>
        <taxon>Planorbidae</taxon>
        <taxon>Biomphalaria</taxon>
    </lineage>
</organism>
<keyword evidence="2" id="KW-0436">Ligase</keyword>
<dbReference type="Gene3D" id="3.30.300.30">
    <property type="match status" value="1"/>
</dbReference>
<gene>
    <name evidence="11" type="primary">LOC106074729</name>
</gene>
<comment type="similarity">
    <text evidence="1">Belongs to the ATP-dependent AMP-binding enzyme family.</text>
</comment>
<dbReference type="FunFam" id="3.30.300.30:FF:000002">
    <property type="entry name" value="Long-chain fatty acid transport protein 1"/>
    <property type="match status" value="1"/>
</dbReference>
<evidence type="ECO:0000313" key="11">
    <source>
        <dbReference type="RefSeq" id="XP_055876872.1"/>
    </source>
</evidence>
<dbReference type="EC" id="6.2.1.3" evidence="4"/>
<dbReference type="GO" id="GO:0005789">
    <property type="term" value="C:endoplasmic reticulum membrane"/>
    <property type="evidence" value="ECO:0007669"/>
    <property type="project" value="TreeGrafter"/>
</dbReference>
<dbReference type="Gene3D" id="3.40.50.12780">
    <property type="entry name" value="N-terminal domain of ligase-like"/>
    <property type="match status" value="1"/>
</dbReference>
<dbReference type="OrthoDB" id="288590at2759"/>
<dbReference type="InterPro" id="IPR020845">
    <property type="entry name" value="AMP-binding_CS"/>
</dbReference>
<dbReference type="GO" id="GO:0004467">
    <property type="term" value="F:long-chain fatty acid-CoA ligase activity"/>
    <property type="evidence" value="ECO:0007669"/>
    <property type="project" value="UniProtKB-EC"/>
</dbReference>
<proteinExistence type="inferred from homology"/>
<feature type="transmembrane region" description="Helical" evidence="8">
    <location>
        <begin position="6"/>
        <end position="27"/>
    </location>
</feature>
<evidence type="ECO:0000256" key="7">
    <source>
        <dbReference type="ARBA" id="ARBA00048666"/>
    </source>
</evidence>
<dbReference type="InterPro" id="IPR000873">
    <property type="entry name" value="AMP-dep_synth/lig_dom"/>
</dbReference>
<dbReference type="Pfam" id="PF00501">
    <property type="entry name" value="AMP-binding"/>
    <property type="match status" value="1"/>
</dbReference>
<evidence type="ECO:0000256" key="5">
    <source>
        <dbReference type="ARBA" id="ARBA00036527"/>
    </source>
</evidence>
<evidence type="ECO:0000259" key="9">
    <source>
        <dbReference type="Pfam" id="PF00501"/>
    </source>
</evidence>
<keyword evidence="8" id="KW-0472">Membrane</keyword>
<protein>
    <recommendedName>
        <fullName evidence="4">long-chain-fatty-acid--CoA ligase</fullName>
        <ecNumber evidence="4">6.2.1.3</ecNumber>
    </recommendedName>
    <alternativeName>
        <fullName evidence="6">Long-chain-fatty-acid--CoA ligase</fullName>
    </alternativeName>
</protein>